<protein>
    <recommendedName>
        <fullName evidence="3">DUF3800 domain-containing protein</fullName>
    </recommendedName>
</protein>
<organism evidence="1 2">
    <name type="scientific">Thiosulfatimonas sediminis</name>
    <dbReference type="NCBI Taxonomy" id="2675054"/>
    <lineage>
        <taxon>Bacteria</taxon>
        <taxon>Pseudomonadati</taxon>
        <taxon>Pseudomonadota</taxon>
        <taxon>Gammaproteobacteria</taxon>
        <taxon>Thiotrichales</taxon>
        <taxon>Piscirickettsiaceae</taxon>
        <taxon>Thiosulfatimonas</taxon>
    </lineage>
</organism>
<name>A0A6F8PRJ3_9GAMM</name>
<dbReference type="InterPro" id="IPR024524">
    <property type="entry name" value="DUF3800"/>
</dbReference>
<dbReference type="Pfam" id="PF12686">
    <property type="entry name" value="DUF3800"/>
    <property type="match status" value="1"/>
</dbReference>
<proteinExistence type="predicted"/>
<accession>A0A6F8PRJ3</accession>
<sequence length="388" mass="44290">MYFYVDESGHTGTNLFDENQPILYYGVLSSRVNIDVLAENTLSALRKRLGVNRLHANELGNAGIAQISTEIYNLQKRHDLRFDIYRVAKADHALISFFDQVFDQGLNPAITWSGYWTPMRYVLLLKLAYLFDEETLKKAWNARIELNDQKAESGLVEVCNIIKGRVGELPDERSRTLIYDTLNWAENNPSAIYYNAKRKKDMLSITPNLIGFQSVMHGITLRLLKNGKKASQITVDQQSQFNKAQKTLAEFYASARDVPMVTGPGLPEISFKGMPTIPISFKAGTDSAGLELVDVYLWIFKRLMEEKELAPETYPIIQKQMHKSRTDEISINAIASRWEKWFEDLPEPTEEQMKKGRELMALDEKRRLEGMTVSAQQGVPADAKKRRG</sequence>
<reference evidence="2" key="1">
    <citation type="submission" date="2019-11" db="EMBL/GenBank/DDBJ databases">
        <title>Isolation and characterization of two novel species in the genus Thiomicrorhabdus.</title>
        <authorList>
            <person name="Mochizuki J."/>
            <person name="Kojima H."/>
            <person name="Fukui M."/>
        </authorList>
    </citation>
    <scope>NUCLEOTIDE SEQUENCE [LARGE SCALE GENOMIC DNA]</scope>
    <source>
        <strain evidence="2">aks77</strain>
    </source>
</reference>
<dbReference type="AlphaFoldDB" id="A0A6F8PRJ3"/>
<evidence type="ECO:0008006" key="3">
    <source>
        <dbReference type="Google" id="ProtNLM"/>
    </source>
</evidence>
<dbReference type="EMBL" id="AP021889">
    <property type="protein sequence ID" value="BBP44654.1"/>
    <property type="molecule type" value="Genomic_DNA"/>
</dbReference>
<evidence type="ECO:0000313" key="2">
    <source>
        <dbReference type="Proteomes" id="UP000501726"/>
    </source>
</evidence>
<gene>
    <name evidence="1" type="ORF">THMIRHAS_00270</name>
</gene>
<dbReference type="Proteomes" id="UP000501726">
    <property type="component" value="Chromosome"/>
</dbReference>
<keyword evidence="2" id="KW-1185">Reference proteome</keyword>
<dbReference type="KEGG" id="tse:THMIRHAS_00270"/>
<evidence type="ECO:0000313" key="1">
    <source>
        <dbReference type="EMBL" id="BBP44654.1"/>
    </source>
</evidence>
<dbReference type="RefSeq" id="WP_173269125.1">
    <property type="nucleotide sequence ID" value="NZ_AP021889.1"/>
</dbReference>